<dbReference type="RefSeq" id="WP_126629051.1">
    <property type="nucleotide sequence ID" value="NZ_BIFT01000001.1"/>
</dbReference>
<proteinExistence type="predicted"/>
<name>A0A402BBS4_9CHLR</name>
<feature type="transmembrane region" description="Helical" evidence="1">
    <location>
        <begin position="130"/>
        <end position="149"/>
    </location>
</feature>
<feature type="transmembrane region" description="Helical" evidence="1">
    <location>
        <begin position="30"/>
        <end position="53"/>
    </location>
</feature>
<keyword evidence="1" id="KW-1133">Transmembrane helix</keyword>
<reference evidence="3" key="1">
    <citation type="submission" date="2018-12" db="EMBL/GenBank/DDBJ databases">
        <title>Tengunoibacter tsumagoiensis gen. nov., sp. nov., Dictyobacter kobayashii sp. nov., D. alpinus sp. nov., and D. joshuensis sp. nov. and description of Dictyobacteraceae fam. nov. within the order Ktedonobacterales isolated from Tengu-no-mugimeshi.</title>
        <authorList>
            <person name="Wang C.M."/>
            <person name="Zheng Y."/>
            <person name="Sakai Y."/>
            <person name="Toyoda A."/>
            <person name="Minakuchi Y."/>
            <person name="Abe K."/>
            <person name="Yokota A."/>
            <person name="Yabe S."/>
        </authorList>
    </citation>
    <scope>NUCLEOTIDE SEQUENCE [LARGE SCALE GENOMIC DNA]</scope>
    <source>
        <strain evidence="3">Uno16</strain>
    </source>
</reference>
<feature type="transmembrane region" description="Helical" evidence="1">
    <location>
        <begin position="59"/>
        <end position="78"/>
    </location>
</feature>
<evidence type="ECO:0000256" key="1">
    <source>
        <dbReference type="SAM" id="Phobius"/>
    </source>
</evidence>
<accession>A0A402BBS4</accession>
<dbReference type="Proteomes" id="UP000287171">
    <property type="component" value="Unassembled WGS sequence"/>
</dbReference>
<organism evidence="2 3">
    <name type="scientific">Dictyobacter alpinus</name>
    <dbReference type="NCBI Taxonomy" id="2014873"/>
    <lineage>
        <taxon>Bacteria</taxon>
        <taxon>Bacillati</taxon>
        <taxon>Chloroflexota</taxon>
        <taxon>Ktedonobacteria</taxon>
        <taxon>Ktedonobacterales</taxon>
        <taxon>Dictyobacteraceae</taxon>
        <taxon>Dictyobacter</taxon>
    </lineage>
</organism>
<gene>
    <name evidence="2" type="ORF">KDA_43650</name>
</gene>
<keyword evidence="3" id="KW-1185">Reference proteome</keyword>
<keyword evidence="1" id="KW-0812">Transmembrane</keyword>
<evidence type="ECO:0000313" key="2">
    <source>
        <dbReference type="EMBL" id="GCE28881.1"/>
    </source>
</evidence>
<sequence length="201" mass="22579">MDPKEYRTPPNLPPDMPPVMRSQPMGCFTFNLIFNLFLLCCIGIGIIFILHLFGHYGQYTLIAGITGMLLQALLYLWPKLPWSRHRVRNRMRDSLSRRFAVGNTSAQTDPRPEGEVAADRRFIRKMAFRSLLISVVVVAVAFIGMALLPADPLPFAILAGILGFTIWFAVCVIGLSLLVLFLSHTSNPVVHKDDDATYIDF</sequence>
<comment type="caution">
    <text evidence="2">The sequence shown here is derived from an EMBL/GenBank/DDBJ whole genome shotgun (WGS) entry which is preliminary data.</text>
</comment>
<protein>
    <submittedName>
        <fullName evidence="2">Uncharacterized protein</fullName>
    </submittedName>
</protein>
<dbReference type="EMBL" id="BIFT01000001">
    <property type="protein sequence ID" value="GCE28881.1"/>
    <property type="molecule type" value="Genomic_DNA"/>
</dbReference>
<keyword evidence="1" id="KW-0472">Membrane</keyword>
<evidence type="ECO:0000313" key="3">
    <source>
        <dbReference type="Proteomes" id="UP000287171"/>
    </source>
</evidence>
<feature type="transmembrane region" description="Helical" evidence="1">
    <location>
        <begin position="155"/>
        <end position="182"/>
    </location>
</feature>
<dbReference type="AlphaFoldDB" id="A0A402BBS4"/>